<dbReference type="SMART" id="SM00855">
    <property type="entry name" value="PGAM"/>
    <property type="match status" value="1"/>
</dbReference>
<dbReference type="InterPro" id="IPR035892">
    <property type="entry name" value="C2_domain_sf"/>
</dbReference>
<name>A0A7S3RI81_EMIHU</name>
<gene>
    <name evidence="3" type="ORF">EHUX00137_LOCUS2725</name>
</gene>
<dbReference type="SMART" id="SM00239">
    <property type="entry name" value="C2"/>
    <property type="match status" value="1"/>
</dbReference>
<protein>
    <recommendedName>
        <fullName evidence="2">C2 domain-containing protein</fullName>
    </recommendedName>
</protein>
<dbReference type="AlphaFoldDB" id="A0A7S3RI81"/>
<dbReference type="Gene3D" id="3.40.50.1240">
    <property type="entry name" value="Phosphoglycerate mutase-like"/>
    <property type="match status" value="1"/>
</dbReference>
<evidence type="ECO:0000313" key="3">
    <source>
        <dbReference type="EMBL" id="CAE0525314.1"/>
    </source>
</evidence>
<sequence>MGCCNSKLPPQTACYHDGSNETPETESSEVMSSDDEAAGSQLVLTLLSASNMPRLDLFSASDIYAVAFLQVDGEPRPPRVTWPVKADATNPVWNSSRLLGCAEEGAVVVVDFYDHDESAAYDVTKLSGSRPDFIGRAVLPVADLPVGGGSVEALLELPRRSLSLSSLRRALQPPGHPPACTLARVAPSMLRGPRRKVVYLIRHGESLWNEAQADKDVYGMLSDVDHPLTAEGRAQAEALAAQLSAAAGATPGGDSLLESTQVLCSPLTRAVQTCLIGLAPLLAGEGPRVRVVTLDPNLREKRNAMGKDSSGKWVGGKLQAGVRTTLRALYDDAPERAAPLCEVPLDLEMVQAKWWLGSRETEASVDARIEELGARLCYSPHNVIAVVGHSHYFRQLFRAQLDERATLDGGDASALTVQKLSNAGVARCEVEFRAEGARITAVQLLPGTELV</sequence>
<dbReference type="GO" id="GO:0016791">
    <property type="term" value="F:phosphatase activity"/>
    <property type="evidence" value="ECO:0007669"/>
    <property type="project" value="TreeGrafter"/>
</dbReference>
<reference evidence="3" key="1">
    <citation type="submission" date="2021-01" db="EMBL/GenBank/DDBJ databases">
        <authorList>
            <person name="Corre E."/>
            <person name="Pelletier E."/>
            <person name="Niang G."/>
            <person name="Scheremetjew M."/>
            <person name="Finn R."/>
            <person name="Kale V."/>
            <person name="Holt S."/>
            <person name="Cochrane G."/>
            <person name="Meng A."/>
            <person name="Brown T."/>
            <person name="Cohen L."/>
        </authorList>
    </citation>
    <scope>NUCLEOTIDE SEQUENCE</scope>
    <source>
        <strain evidence="3">379</strain>
    </source>
</reference>
<organism evidence="3">
    <name type="scientific">Emiliania huxleyi</name>
    <name type="common">Coccolithophore</name>
    <name type="synonym">Pontosphaera huxleyi</name>
    <dbReference type="NCBI Taxonomy" id="2903"/>
    <lineage>
        <taxon>Eukaryota</taxon>
        <taxon>Haptista</taxon>
        <taxon>Haptophyta</taxon>
        <taxon>Prymnesiophyceae</taxon>
        <taxon>Isochrysidales</taxon>
        <taxon>Noelaerhabdaceae</taxon>
        <taxon>Emiliania</taxon>
    </lineage>
</organism>
<evidence type="ECO:0000256" key="1">
    <source>
        <dbReference type="SAM" id="MobiDB-lite"/>
    </source>
</evidence>
<feature type="region of interest" description="Disordered" evidence="1">
    <location>
        <begin position="13"/>
        <end position="35"/>
    </location>
</feature>
<dbReference type="PROSITE" id="PS00175">
    <property type="entry name" value="PG_MUTASE"/>
    <property type="match status" value="1"/>
</dbReference>
<dbReference type="SUPFAM" id="SSF49562">
    <property type="entry name" value="C2 domain (Calcium/lipid-binding domain, CaLB)"/>
    <property type="match status" value="1"/>
</dbReference>
<dbReference type="EMBL" id="HBIR01003914">
    <property type="protein sequence ID" value="CAE0525314.1"/>
    <property type="molecule type" value="Transcribed_RNA"/>
</dbReference>
<dbReference type="InterPro" id="IPR029033">
    <property type="entry name" value="His_PPase_superfam"/>
</dbReference>
<evidence type="ECO:0000259" key="2">
    <source>
        <dbReference type="PROSITE" id="PS50004"/>
    </source>
</evidence>
<dbReference type="Gene3D" id="2.60.40.150">
    <property type="entry name" value="C2 domain"/>
    <property type="match status" value="1"/>
</dbReference>
<dbReference type="InterPro" id="IPR000008">
    <property type="entry name" value="C2_dom"/>
</dbReference>
<dbReference type="InterPro" id="IPR001345">
    <property type="entry name" value="PG/BPGM_mutase_AS"/>
</dbReference>
<proteinExistence type="predicted"/>
<dbReference type="PANTHER" id="PTHR48100">
    <property type="entry name" value="BROAD-SPECIFICITY PHOSPHATASE YOR283W-RELATED"/>
    <property type="match status" value="1"/>
</dbReference>
<dbReference type="Pfam" id="PF00300">
    <property type="entry name" value="His_Phos_1"/>
    <property type="match status" value="1"/>
</dbReference>
<dbReference type="GO" id="GO:0005829">
    <property type="term" value="C:cytosol"/>
    <property type="evidence" value="ECO:0007669"/>
    <property type="project" value="TreeGrafter"/>
</dbReference>
<dbReference type="PANTHER" id="PTHR48100:SF33">
    <property type="entry name" value="PEPTIDASE S54 RHOMBOID DOMAIN-CONTAINING PROTEIN"/>
    <property type="match status" value="1"/>
</dbReference>
<feature type="compositionally biased region" description="Acidic residues" evidence="1">
    <location>
        <begin position="23"/>
        <end position="35"/>
    </location>
</feature>
<dbReference type="InterPro" id="IPR013078">
    <property type="entry name" value="His_Pase_superF_clade-1"/>
</dbReference>
<dbReference type="CDD" id="cd07067">
    <property type="entry name" value="HP_PGM_like"/>
    <property type="match status" value="1"/>
</dbReference>
<accession>A0A7S3RI81</accession>
<dbReference type="CDD" id="cd00030">
    <property type="entry name" value="C2"/>
    <property type="match status" value="1"/>
</dbReference>
<feature type="domain" description="C2" evidence="2">
    <location>
        <begin position="23"/>
        <end position="155"/>
    </location>
</feature>
<dbReference type="Pfam" id="PF00168">
    <property type="entry name" value="C2"/>
    <property type="match status" value="1"/>
</dbReference>
<dbReference type="SUPFAM" id="SSF53254">
    <property type="entry name" value="Phosphoglycerate mutase-like"/>
    <property type="match status" value="1"/>
</dbReference>
<dbReference type="InterPro" id="IPR050275">
    <property type="entry name" value="PGM_Phosphatase"/>
</dbReference>
<dbReference type="PROSITE" id="PS50004">
    <property type="entry name" value="C2"/>
    <property type="match status" value="1"/>
</dbReference>